<reference evidence="1 2" key="1">
    <citation type="submission" date="2018-08" db="EMBL/GenBank/DDBJ databases">
        <title>Comamonas testosteroni strain SWCO2.</title>
        <authorList>
            <person name="Jiang N."/>
            <person name="Zhang X.Z."/>
        </authorList>
    </citation>
    <scope>NUCLEOTIDE SEQUENCE [LARGE SCALE GENOMIC DNA]</scope>
    <source>
        <strain evidence="1 2">SWCO2</strain>
    </source>
</reference>
<sequence>MSLRHDLHLLISDFRHNRNQRREEQNTLVALLGTGNFTLYFDRFQPHGRIVVTAKCKGKGKNATRDYSVPAVNRSSLIRFLRSKTGQSFLEKLKQDFEG</sequence>
<comment type="caution">
    <text evidence="1">The sequence shown here is derived from an EMBL/GenBank/DDBJ whole genome shotgun (WGS) entry which is preliminary data.</text>
</comment>
<dbReference type="Proteomes" id="UP000261948">
    <property type="component" value="Unassembled WGS sequence"/>
</dbReference>
<name>A0A373FR17_COMTE</name>
<evidence type="ECO:0000313" key="1">
    <source>
        <dbReference type="EMBL" id="RGE46624.1"/>
    </source>
</evidence>
<keyword evidence="2" id="KW-1185">Reference proteome</keyword>
<dbReference type="EMBL" id="QURR01000002">
    <property type="protein sequence ID" value="RGE46624.1"/>
    <property type="molecule type" value="Genomic_DNA"/>
</dbReference>
<proteinExistence type="predicted"/>
<accession>A0A373FR17</accession>
<dbReference type="AlphaFoldDB" id="A0A373FR17"/>
<protein>
    <submittedName>
        <fullName evidence="1">Uncharacterized protein</fullName>
    </submittedName>
</protein>
<evidence type="ECO:0000313" key="2">
    <source>
        <dbReference type="Proteomes" id="UP000261948"/>
    </source>
</evidence>
<gene>
    <name evidence="1" type="ORF">DZC30_02285</name>
</gene>
<organism evidence="1 2">
    <name type="scientific">Comamonas testosteroni</name>
    <name type="common">Pseudomonas testosteroni</name>
    <dbReference type="NCBI Taxonomy" id="285"/>
    <lineage>
        <taxon>Bacteria</taxon>
        <taxon>Pseudomonadati</taxon>
        <taxon>Pseudomonadota</taxon>
        <taxon>Betaproteobacteria</taxon>
        <taxon>Burkholderiales</taxon>
        <taxon>Comamonadaceae</taxon>
        <taxon>Comamonas</taxon>
    </lineage>
</organism>